<sequence>MRRSSISFETFHFFKNDPKQLPIKTRRGQSFKLIPRSEPITFSINDHLPFSEKEKFELILNFEKYSRNWLILNKKANLNLNRNYVYEKYLVNLLLSIENLSYFFSEFCIKKIFFKIGDFAIFELDYVMKDLLNVDYNKEMTHRVNLFNEEKSLRIILQFFVFFVQSKNSPFTEKNQINQLNCPKSAFFIPLVIPICLQDILINFSQKSIKKKFSQFDKKQIDLTTIIELLEDESISAKMRSLSIILINLIIEEITQDIEISYSRLQTKLQEIFDQIPTNIISQIFPQNNQQIADRFNLKTLTKSENILNIISNFSSLIENKQNLNTKMEEKTQKKSSRLNLKEKISIKNIYFEENKNYIYDPDGIKTRFVVDKKYRAKEMVMEFAKYFSLENEDFQLFSTEIPFQKNQNLDVNSIYQGQFIEDDVFLDKFSGYIVQIRKKPPQQIYIIYPNNEKFTSFKWKKITTDTKISSILKQMKEVVNNSKRFGLFLRIDSRQIQKSVNNHNLEIGVFCPLDDFQKQNEEANEVFGKYLNVYSNTQIYNHFPSNYSINAFMFLVFQPRPIRISINYSISDKVTKTQVVDCVLRIVLNPWIKVGKLIFNICNFYQIGNPNKLIFKKLSHNYEEKKQNQQNNKLEQNYLLDLDQNFLEQKIEDNSQLELVDIQKNNFEENENEENEENEEELSFNHLLFWEESVIQMKNIVYENQNNQNENVNEYLKIKSTTLNKALEILTTKEGYSYDFVDFLLNVLPSYSTHYKLAINLFDRFLVPKKDPKTREIIEKEAREEIQVMVVDILIRIAQFHSKNIPNEVKEMIIKFTESYLMKYPEKKIRNKGETLKSMLSLEKQNVTEEKRPEKEDSLSKINTSDNCIILCGLCTDKKKFDLAKNSQKKPPLLFVSCVELAKQITRITYEKFSQITTKDLLNLTFATRDINEKVETQATNAFSRWFNFLSDWICTQILIQKDLTTRAKILTKFIKTALVLFKMRNLNDSFCFISSFQSMKIEYLSETWKKVPKNILAKYHELDQKLDPKRNYEILRKEFSQIDLPAIPYIVVFLSDLSNIRGLPNFTKENHLINWAKRRRFHHVSNNISKFQCVKYTEIEYNQQINHLINDCFVLSEFEMEKLFDQITSQSKKTKNQN</sequence>
<dbReference type="InterPro" id="IPR008937">
    <property type="entry name" value="Ras-like_GEF"/>
</dbReference>
<dbReference type="InterPro" id="IPR023578">
    <property type="entry name" value="Ras_GEF_dom_sf"/>
</dbReference>
<accession>A0A9Q0RC68</accession>
<dbReference type="PANTHER" id="PTHR23113:SF99">
    <property type="entry name" value="RASGEF DOMAIN-CONTAINING PROTEIN"/>
    <property type="match status" value="1"/>
</dbReference>
<protein>
    <submittedName>
        <fullName evidence="5">Guanine nucleotide exchange factor</fullName>
    </submittedName>
</protein>
<dbReference type="EMBL" id="JAPDFW010000068">
    <property type="protein sequence ID" value="KAJ5074829.1"/>
    <property type="molecule type" value="Genomic_DNA"/>
</dbReference>
<name>A0A9Q0RC68_ANAIG</name>
<dbReference type="Proteomes" id="UP001149090">
    <property type="component" value="Unassembled WGS sequence"/>
</dbReference>
<dbReference type="SMART" id="SM00147">
    <property type="entry name" value="RasGEF"/>
    <property type="match status" value="1"/>
</dbReference>
<dbReference type="InterPro" id="IPR036964">
    <property type="entry name" value="RASGEF_cat_dom_sf"/>
</dbReference>
<evidence type="ECO:0000313" key="6">
    <source>
        <dbReference type="Proteomes" id="UP001149090"/>
    </source>
</evidence>
<comment type="caution">
    <text evidence="5">The sequence shown here is derived from an EMBL/GenBank/DDBJ whole genome shotgun (WGS) entry which is preliminary data.</text>
</comment>
<dbReference type="Gene3D" id="1.10.840.10">
    <property type="entry name" value="Ras guanine-nucleotide exchange factors catalytic domain"/>
    <property type="match status" value="1"/>
</dbReference>
<dbReference type="OrthoDB" id="10254377at2759"/>
<feature type="domain" description="Ras-GEF" evidence="3">
    <location>
        <begin position="898"/>
        <end position="1127"/>
    </location>
</feature>
<evidence type="ECO:0000259" key="4">
    <source>
        <dbReference type="PROSITE" id="PS50212"/>
    </source>
</evidence>
<dbReference type="Pfam" id="PF00617">
    <property type="entry name" value="RasGEF"/>
    <property type="match status" value="1"/>
</dbReference>
<dbReference type="PANTHER" id="PTHR23113">
    <property type="entry name" value="GUANINE NUCLEOTIDE EXCHANGE FACTOR"/>
    <property type="match status" value="1"/>
</dbReference>
<keyword evidence="1 2" id="KW-0344">Guanine-nucleotide releasing factor</keyword>
<dbReference type="PROSITE" id="PS50009">
    <property type="entry name" value="RASGEF_CAT"/>
    <property type="match status" value="1"/>
</dbReference>
<evidence type="ECO:0000313" key="5">
    <source>
        <dbReference type="EMBL" id="KAJ5074829.1"/>
    </source>
</evidence>
<dbReference type="AlphaFoldDB" id="A0A9Q0RC68"/>
<dbReference type="InterPro" id="IPR000651">
    <property type="entry name" value="Ras-like_Gua-exchang_fac_N"/>
</dbReference>
<dbReference type="SUPFAM" id="SSF48366">
    <property type="entry name" value="Ras GEF"/>
    <property type="match status" value="1"/>
</dbReference>
<dbReference type="InterPro" id="IPR001895">
    <property type="entry name" value="RASGEF_cat_dom"/>
</dbReference>
<gene>
    <name evidence="5" type="ORF">M0811_07872</name>
</gene>
<reference evidence="5" key="1">
    <citation type="submission" date="2022-10" db="EMBL/GenBank/DDBJ databases">
        <title>Novel sulphate-reducing endosymbionts in the free-living metamonad Anaeramoeba.</title>
        <authorList>
            <person name="Jerlstrom-Hultqvist J."/>
            <person name="Cepicka I."/>
            <person name="Gallot-Lavallee L."/>
            <person name="Salas-Leiva D."/>
            <person name="Curtis B.A."/>
            <person name="Zahonova K."/>
            <person name="Pipaliya S."/>
            <person name="Dacks J."/>
            <person name="Roger A.J."/>
        </authorList>
    </citation>
    <scope>NUCLEOTIDE SEQUENCE</scope>
    <source>
        <strain evidence="5">BMAN</strain>
    </source>
</reference>
<organism evidence="5 6">
    <name type="scientific">Anaeramoeba ignava</name>
    <name type="common">Anaerobic marine amoeba</name>
    <dbReference type="NCBI Taxonomy" id="1746090"/>
    <lineage>
        <taxon>Eukaryota</taxon>
        <taxon>Metamonada</taxon>
        <taxon>Anaeramoebidae</taxon>
        <taxon>Anaeramoeba</taxon>
    </lineage>
</organism>
<dbReference type="GO" id="GO:0005085">
    <property type="term" value="F:guanyl-nucleotide exchange factor activity"/>
    <property type="evidence" value="ECO:0007669"/>
    <property type="project" value="UniProtKB-KW"/>
</dbReference>
<dbReference type="GO" id="GO:0007264">
    <property type="term" value="P:small GTPase-mediated signal transduction"/>
    <property type="evidence" value="ECO:0007669"/>
    <property type="project" value="InterPro"/>
</dbReference>
<dbReference type="PROSITE" id="PS50212">
    <property type="entry name" value="RASGEF_NTER"/>
    <property type="match status" value="1"/>
</dbReference>
<evidence type="ECO:0000256" key="1">
    <source>
        <dbReference type="ARBA" id="ARBA00022658"/>
    </source>
</evidence>
<feature type="domain" description="N-terminal Ras-GEF" evidence="4">
    <location>
        <begin position="715"/>
        <end position="845"/>
    </location>
</feature>
<proteinExistence type="predicted"/>
<evidence type="ECO:0000259" key="3">
    <source>
        <dbReference type="PROSITE" id="PS50009"/>
    </source>
</evidence>
<evidence type="ECO:0000256" key="2">
    <source>
        <dbReference type="PROSITE-ProRule" id="PRU00168"/>
    </source>
</evidence>
<keyword evidence="6" id="KW-1185">Reference proteome</keyword>